<evidence type="ECO:0000256" key="6">
    <source>
        <dbReference type="PROSITE-ProRule" id="PRU00076"/>
    </source>
</evidence>
<dbReference type="Proteomes" id="UP000011014">
    <property type="component" value="Unassembled WGS sequence"/>
</dbReference>
<feature type="domain" description="CUB" evidence="7">
    <location>
        <begin position="2232"/>
        <end position="2343"/>
    </location>
</feature>
<feature type="disulfide bond" evidence="6">
    <location>
        <begin position="341"/>
        <end position="350"/>
    </location>
</feature>
<feature type="domain" description="CUB" evidence="7">
    <location>
        <begin position="2709"/>
        <end position="2833"/>
    </location>
</feature>
<gene>
    <name evidence="9" type="ORF">GSOID_T00029610001</name>
</gene>
<evidence type="ECO:0000256" key="5">
    <source>
        <dbReference type="PROSITE-ProRule" id="PRU00059"/>
    </source>
</evidence>
<dbReference type="FunFam" id="2.60.120.290:FF:000005">
    <property type="entry name" value="Procollagen C-endopeptidase enhancer 1"/>
    <property type="match status" value="6"/>
</dbReference>
<feature type="disulfide bond" evidence="6">
    <location>
        <begin position="362"/>
        <end position="379"/>
    </location>
</feature>
<feature type="disulfide bond" evidence="6">
    <location>
        <begin position="122"/>
        <end position="131"/>
    </location>
</feature>
<dbReference type="PROSITE" id="PS01180">
    <property type="entry name" value="CUB"/>
    <property type="match status" value="26"/>
</dbReference>
<evidence type="ECO:0000256" key="4">
    <source>
        <dbReference type="ARBA" id="ARBA00023157"/>
    </source>
</evidence>
<dbReference type="InterPro" id="IPR000152">
    <property type="entry name" value="EGF-type_Asp/Asn_hydroxyl_site"/>
</dbReference>
<feature type="domain" description="CUB" evidence="7">
    <location>
        <begin position="1254"/>
        <end position="1374"/>
    </location>
</feature>
<dbReference type="FunFam" id="2.10.25.10:FF:000066">
    <property type="entry name" value="FAT atypical cadherin 4"/>
    <property type="match status" value="1"/>
</dbReference>
<feature type="disulfide bond" evidence="5">
    <location>
        <begin position="514"/>
        <end position="541"/>
    </location>
</feature>
<evidence type="ECO:0008006" key="10">
    <source>
        <dbReference type="Google" id="ProtNLM"/>
    </source>
</evidence>
<feature type="domain" description="EGF-like" evidence="8">
    <location>
        <begin position="134"/>
        <end position="181"/>
    </location>
</feature>
<dbReference type="InterPro" id="IPR000742">
    <property type="entry name" value="EGF"/>
</dbReference>
<feature type="domain" description="EGF-like" evidence="8">
    <location>
        <begin position="53"/>
        <end position="89"/>
    </location>
</feature>
<feature type="disulfide bond" evidence="5">
    <location>
        <begin position="631"/>
        <end position="658"/>
    </location>
</feature>
<keyword evidence="1 6" id="KW-0245">EGF-like domain</keyword>
<dbReference type="InterPro" id="IPR018097">
    <property type="entry name" value="EGF_Ca-bd_CS"/>
</dbReference>
<evidence type="ECO:0000256" key="1">
    <source>
        <dbReference type="ARBA" id="ARBA00022536"/>
    </source>
</evidence>
<dbReference type="InterPro" id="IPR000859">
    <property type="entry name" value="CUB_dom"/>
</dbReference>
<feature type="domain" description="CUB" evidence="7">
    <location>
        <begin position="1616"/>
        <end position="1736"/>
    </location>
</feature>
<feature type="domain" description="CUB" evidence="7">
    <location>
        <begin position="3440"/>
        <end position="3545"/>
    </location>
</feature>
<dbReference type="InterPro" id="IPR001881">
    <property type="entry name" value="EGF-like_Ca-bd_dom"/>
</dbReference>
<feature type="domain" description="CUB" evidence="7">
    <location>
        <begin position="514"/>
        <end position="625"/>
    </location>
</feature>
<dbReference type="InterPro" id="IPR035914">
    <property type="entry name" value="Sperma_CUB_dom_sf"/>
</dbReference>
<evidence type="ECO:0000313" key="9">
    <source>
        <dbReference type="EMBL" id="CBY36595.1"/>
    </source>
</evidence>
<feature type="domain" description="CUB" evidence="7">
    <location>
        <begin position="880"/>
        <end position="996"/>
    </location>
</feature>
<dbReference type="SUPFAM" id="SSF57196">
    <property type="entry name" value="EGF/Laminin"/>
    <property type="match status" value="3"/>
</dbReference>
<feature type="domain" description="CUB" evidence="7">
    <location>
        <begin position="1983"/>
        <end position="2098"/>
    </location>
</feature>
<proteinExistence type="predicted"/>
<reference evidence="9" key="1">
    <citation type="journal article" date="2010" name="Science">
        <title>Plasticity of animal genome architecture unmasked by rapid evolution of a pelagic tunicate.</title>
        <authorList>
            <person name="Denoeud F."/>
            <person name="Henriet S."/>
            <person name="Mungpakdee S."/>
            <person name="Aury J.M."/>
            <person name="Da Silva C."/>
            <person name="Brinkmann H."/>
            <person name="Mikhaleva J."/>
            <person name="Olsen L.C."/>
            <person name="Jubin C."/>
            <person name="Canestro C."/>
            <person name="Bouquet J.M."/>
            <person name="Danks G."/>
            <person name="Poulain J."/>
            <person name="Campsteijn C."/>
            <person name="Adamski M."/>
            <person name="Cross I."/>
            <person name="Yadetie F."/>
            <person name="Muffato M."/>
            <person name="Louis A."/>
            <person name="Butcher S."/>
            <person name="Tsagkogeorga G."/>
            <person name="Konrad A."/>
            <person name="Singh S."/>
            <person name="Jensen M.F."/>
            <person name="Cong E.H."/>
            <person name="Eikeseth-Otteraa H."/>
            <person name="Noel B."/>
            <person name="Anthouard V."/>
            <person name="Porcel B.M."/>
            <person name="Kachouri-Lafond R."/>
            <person name="Nishino A."/>
            <person name="Ugolini M."/>
            <person name="Chourrout P."/>
            <person name="Nishida H."/>
            <person name="Aasland R."/>
            <person name="Huzurbazar S."/>
            <person name="Westhof E."/>
            <person name="Delsuc F."/>
            <person name="Lehrach H."/>
            <person name="Reinhardt R."/>
            <person name="Weissenbach J."/>
            <person name="Roy S.W."/>
            <person name="Artiguenave F."/>
            <person name="Postlethwait J.H."/>
            <person name="Manak J.R."/>
            <person name="Thompson E.M."/>
            <person name="Jaillon O."/>
            <person name="Du Pasquier L."/>
            <person name="Boudinot P."/>
            <person name="Liberles D.A."/>
            <person name="Volff J.N."/>
            <person name="Philippe H."/>
            <person name="Lenhard B."/>
            <person name="Roest Crollius H."/>
            <person name="Wincker P."/>
            <person name="Chourrout D."/>
        </authorList>
    </citation>
    <scope>NUCLEOTIDE SEQUENCE [LARGE SCALE GENOMIC DNA]</scope>
</reference>
<evidence type="ECO:0000256" key="3">
    <source>
        <dbReference type="ARBA" id="ARBA00022737"/>
    </source>
</evidence>
<dbReference type="PROSITE" id="PS01186">
    <property type="entry name" value="EGF_2"/>
    <property type="match status" value="3"/>
</dbReference>
<feature type="domain" description="CUB" evidence="7">
    <location>
        <begin position="1848"/>
        <end position="1963"/>
    </location>
</feature>
<comment type="caution">
    <text evidence="6">Lacks conserved residue(s) required for the propagation of feature annotation.</text>
</comment>
<feature type="domain" description="CUB" evidence="7">
    <location>
        <begin position="2590"/>
        <end position="2707"/>
    </location>
</feature>
<protein>
    <recommendedName>
        <fullName evidence="10">Cubilin</fullName>
    </recommendedName>
</protein>
<feature type="domain" description="EGF-like" evidence="8">
    <location>
        <begin position="317"/>
        <end position="351"/>
    </location>
</feature>
<feature type="domain" description="CUB" evidence="7">
    <location>
        <begin position="1002"/>
        <end position="1131"/>
    </location>
</feature>
<feature type="domain" description="CUB" evidence="7">
    <location>
        <begin position="3549"/>
        <end position="3680"/>
    </location>
</feature>
<feature type="disulfide bond" evidence="6">
    <location>
        <begin position="79"/>
        <end position="88"/>
    </location>
</feature>
<feature type="domain" description="CUB" evidence="7">
    <location>
        <begin position="2957"/>
        <end position="3072"/>
    </location>
</feature>
<feature type="domain" description="CUB" evidence="7">
    <location>
        <begin position="1135"/>
        <end position="1253"/>
    </location>
</feature>
<dbReference type="Pfam" id="PF00431">
    <property type="entry name" value="CUB"/>
    <property type="match status" value="24"/>
</dbReference>
<feature type="domain" description="CUB" evidence="7">
    <location>
        <begin position="2345"/>
        <end position="2462"/>
    </location>
</feature>
<dbReference type="PANTHER" id="PTHR24251">
    <property type="entry name" value="OVOCHYMASE-RELATED"/>
    <property type="match status" value="1"/>
</dbReference>
<dbReference type="SMART" id="SM00179">
    <property type="entry name" value="EGF_CA"/>
    <property type="match status" value="6"/>
</dbReference>
<feature type="domain" description="EGF-like" evidence="8">
    <location>
        <begin position="353"/>
        <end position="391"/>
    </location>
</feature>
<feature type="domain" description="EGF-like" evidence="8">
    <location>
        <begin position="269"/>
        <end position="310"/>
    </location>
</feature>
<dbReference type="PANTHER" id="PTHR24251:SF50">
    <property type="entry name" value="ATTRACTIN-LIKE 1A"/>
    <property type="match status" value="1"/>
</dbReference>
<dbReference type="PROSITE" id="PS50026">
    <property type="entry name" value="EGF_3"/>
    <property type="match status" value="6"/>
</dbReference>
<feature type="domain" description="CUB" evidence="7">
    <location>
        <begin position="2099"/>
        <end position="2228"/>
    </location>
</feature>
<feature type="domain" description="EGF-like" evidence="8">
    <location>
        <begin position="91"/>
        <end position="132"/>
    </location>
</feature>
<dbReference type="PROSITE" id="PS00022">
    <property type="entry name" value="EGF_1"/>
    <property type="match status" value="4"/>
</dbReference>
<dbReference type="CDD" id="cd00041">
    <property type="entry name" value="CUB"/>
    <property type="match status" value="24"/>
</dbReference>
<feature type="disulfide bond" evidence="5">
    <location>
        <begin position="2099"/>
        <end position="2126"/>
    </location>
</feature>
<name>E4YM84_OIKDI</name>
<feature type="domain" description="CUB" evidence="7">
    <location>
        <begin position="764"/>
        <end position="876"/>
    </location>
</feature>
<feature type="domain" description="CUB" evidence="7">
    <location>
        <begin position="397"/>
        <end position="510"/>
    </location>
</feature>
<accession>E4YM84</accession>
<feature type="domain" description="CUB" evidence="7">
    <location>
        <begin position="2466"/>
        <end position="2584"/>
    </location>
</feature>
<dbReference type="Gene3D" id="2.60.120.290">
    <property type="entry name" value="Spermadhesin, CUB domain"/>
    <property type="match status" value="26"/>
</dbReference>
<keyword evidence="4 6" id="KW-1015">Disulfide bond</keyword>
<evidence type="ECO:0000256" key="2">
    <source>
        <dbReference type="ARBA" id="ARBA00022729"/>
    </source>
</evidence>
<feature type="domain" description="CUB" evidence="7">
    <location>
        <begin position="1740"/>
        <end position="1848"/>
    </location>
</feature>
<feature type="domain" description="CUB" evidence="7">
    <location>
        <begin position="1496"/>
        <end position="1615"/>
    </location>
</feature>
<dbReference type="EMBL" id="FN654805">
    <property type="protein sequence ID" value="CBY36595.1"/>
    <property type="molecule type" value="Genomic_DNA"/>
</dbReference>
<dbReference type="CDD" id="cd00053">
    <property type="entry name" value="EGF"/>
    <property type="match status" value="1"/>
</dbReference>
<dbReference type="SUPFAM" id="SSF49854">
    <property type="entry name" value="Spermadhesin, CUB domain"/>
    <property type="match status" value="26"/>
</dbReference>
<dbReference type="PROSITE" id="PS01187">
    <property type="entry name" value="EGF_CA"/>
    <property type="match status" value="1"/>
</dbReference>
<dbReference type="Gene3D" id="2.10.25.10">
    <property type="entry name" value="Laminin"/>
    <property type="match status" value="6"/>
</dbReference>
<sequence length="3681" mass="407977">MAIYASSLEMAKTFFSLQIRKGWITGTVLINNKDFAQVADDIERLNTDVSNLKVNHCASNACHNGGTCISGNTGYSCQCAHGWTGSTCQDDYDECHDSGIYTCMNGGGCQNTKPPTRFSCNCGPEFHGTHCESKYDDCPTGNECGPHGFCVDGVRSSANVAKYSCICEKGFVFDEVKKSCENIDECETGTYLCYPGVECIDNIGSYTCGPCPNGMSGNGVACQSVDLCAINNGGCSQNPKVSCRNLASSGTSCGECPSGYEGDGRFCRRHSACDSNPCSPFASCTDNNGQFSCKCGHGYSGNGIGPDGCKADGPGPDPIDCNIDCGNGVCLIQNAEPVCVCYAGWAGEHCDERGDPCKPNPCFHNAECETINGGTDFKCTCPDDWTGKNCNLPAGQCGGIFEESTGQIDFPTGVDYYSPNSQCIWSIAVDAGFGISIDFSKMDLPAKHGSTCFTYVELIDGDEDQNAAKFCGSTIPQVENTYTNRLQVVFNADSSTNSRYTGFTMSWVQEETKCGGLIRIDGPSQITLPGYPEPYNELIECVWVLEASPQETLQLTFTNIDLYAGRCEDQVQIYDGLQTDTRLGRICNSTSDGTMTTKTPIAYVMFTTSGMNQFNKGFELGIIPVSTEIECGENIVEDAGVLMSVNYPDPGYGANEYCFWSITVSNYDHIGFTFDEIDMEDSYSNNCKWDSLKVFKGFDYKGDPEQLVFCGYHKADLEDEICSSKTCRELPGTIVSHKNTMVIEFKSDLSNHGKGFKGSWETTCGGSFFTETFISSPYFPNTVPFAKMCSYYLKAPEDQVVQLNFEVFALGIDSYCPGQSSLTIHDGSSGTSDQLAYLCGNEIPATIYSTGRDVFMMYNHIVSEDDHGFLLKTLFDYEGCGQTFTDQSGFIRSPGYPQPYPHNVDCVYHIRAENDNLIELEFIFLKLEGYSTCTDYLAIWDAPVVGNLTESDPTYIGKFCKDPPDMIHSSTQYLTMKFHSDFSTAFEGFELAYRQVHPDFVCSRVLNTPDGVHLSPGYPGSYRPALDCFITIKVQSGHQIDAFFPEFNLRPSSDCALDSISIHDGGSTENLLIGKYCGAYGSNTAPPNQNDDPIHSSSNTFLFHFVSDESADGLDSNPEMPNKFKLKWESELGVCGGTGVGTEGIISSPGWPSGYENNMDCLWIITTNAGSALFFEFDDFFLESGTTHGCTRDWVQFFDGPTTNSFALTDRLCDTTGGDEPVRSNSSVVAIEMHSDISNSNNERGFKLHWTTIKENEISLALEGLIQSFNYPGHYPLENTYWIVYFSPGFNIDITFNSFNLGGCDSSCPLDQSCDYLDIYTDLQKNERKARYCGQTAHGIEIQEEKGVVYFDFVPMRQDITQTGTGFELHYQPKGLFETLSEESGTLMSLNFSTDGITENMAQFWRIQVPQNVTTGNMIEISMASGTYFGSSSTYVNLYIGSVMDEKNLLATWSRAGNSKLTSQTGEMLVVLNTYAQQYTSGIKFKATYRSVPGICGGELHEHDGKIQSPGFPGIYPTKTECLWNIDLSPGSDSDKIIRFSWLYMDIEKTYSCPDYVEIYDGTEITAQSLGKFCGTYEPDEIPEGVMTSGPRALVKFKSDSSIEKTGFQLAYHDNCGGYHFANGTKQYLATPNYPNYYIAPAYCTWTIQSSIPGEQILLHFDHFDTYFDHTVEGCKNAHYVQIYEGAAPKDVDKHCGISAPSPYRSKGSLVRVLFDATYDSGDNKRSGFTFDYTTEEDRCGGDWSGITGNINYPPSGPVEADCTWNVLQSPGNPVELTLTIGTENNPDCSTNYLSINATFDGISEELIFCDKQQNASVSQWRYETYAIRYVSDGSLSSHSFQGILVMNSGTPKPFFSATGQIASPLYPRTYPQRIDATWTLQAKSSRVIRYEITVFDVICTDRFMLINGELGENAQFFDGCGDYLQENPEMAKGVSKENILTLRLVTNSEISGHGFLLNYTHVEGSGEIPVFPDPDPIVQGECGNELVIAGIDWLPFISPGFPNGYDNNLDCFWFFKTTHNASILFNFETIEIERDHDCRADFIKVYDGPTTANEATILPCGNAANVTVKTTGADAIVHFHTNGAHTDPGFKAFYRQICGGVVRGSTGTLQSWNYPQPYNASDDICEYIIKLDPGVVAKLDFASPFGIDGDQKTNCTGEDDGYLELHNGYPNDPTLFPAGDWTNYDRYCGYYVAMPPFKSSTNTISLLFKAGANNRESQGFKVSWRQPTIGCGEELEVTDALQTIESPSIAETSTDCIWTLTVEPEHTIVLDFIRFDLKTNGKDDCFDAYLAIYDTLISHDDVFHLFCGGTKPPTVKTIGNVMKIVYHQAVAVRGWEANYTRNACGGYHTGTSGSISAEEPARPTLRVSDVNCENIIQSPEHHEVSIDFYGDFDVPCQKSGGILTDFKQEHTKIGRSLGKFCGTQADLPDKTIKSRTPGVLILHHIQSGHSGSKWNFNWTASPNNCAEELTEDSGTIMSPRYPDPYESNKRCEWSITVNPRNSIIVTFSDFDLKAADDTFGCLNHYVQIFGGLYLDSPELSDRLCGTALPMPVQSQGNTMKIVFDIGNDAEPNGRGFILDYMGTIAPKTCGSIGPVTLDEPTEISSPGYPNNYTDNSECIWTVQNTWLSGTIYYEINEIEFEDGCVDKLDFYLVGPYDQPQLTAPQHTLCGKSGSKAFGIPGPVNDIRFVSNQNTNYKGFDMTVSEHLCGGLFGAVGVNWIVGGRISSPNYPENYDSDDYCIWYLVAPEKKILTYSFTTFDLDGATTQSECRDYDWLKVYEGIFQSREKHFWCSTNKPVIGKEMHSTQNMLKFVFKSDNRNERSGFAMEWSFSNNECGSQILQEQEGTIGSPGYFSTPAANYPANMNCVWTINAEKNVHIELVFTDFWLQDMDNDLCLTDYVDVWNGKEINTEKIGQYCGRRLPPPARSNLDHLVLNMISDGNKEYKGFAATYEQVCGTLFVDEYIGYITNIGFGLGSYRPNTNCFWNITMTDKNALIEARFLEFDIEYSPGCSSDYVALYETEKAQENLIRKECGSSRPNGWITARGTMIVNFVTNHKVEKSGFEIQFTVDECGGSYQGKSGSIANWHPDGFAGQHQNLDCIWVLRTEDVNYSVKVTSWIHFDLPVNVNCSSGSYLAAYEEESILESDLIGRYCGKSPPRFLQSKSNQMTLRYKTDAGVPSSGFELKWAQTIGSTYGCGGNVKVTTTTTIQSPLYPAADYPDNLECVWNIYCDQPGISLKYEIKHFDLEPREGITSVCYDYLEIIDGATFQDRVMFGPECGEIGKQVIKGTHQQNTMIFVSDEVGAASGFEILVTAYNSQCGGELAVSDEWQDINWNYMGDNSHCQWTLKSDSHHFISIQTQTMSLPAYECSNNHNCENSFVEFADINVQHGVGQRKRYCGSTKPPVFNSLGSYATITTQHDGSGRNPTFKARVKGEACNRVLEDSNGVILSHFGGGYYPKNLNCQIRIQGEQGSKIAIFFSFFDLECSDSCRNDKLVIGNRETHCCKDLPDPYFYAGTYLQLDFTTDGNDIVGEGFKADYTCNHSGCGGKVSGYNGYLYPYNWPQLYESNQNCEWQISSADDTSMYVKIEELNIYPNGTDKDSSCYEDEYLQIFEASPQDPHKKSMLKTCGVGSQPPITIYARYGPRALATVVFRTGNRSRSGIEGNWNGFKINWYQKE</sequence>
<feature type="domain" description="CUB" evidence="7">
    <location>
        <begin position="3074"/>
        <end position="3192"/>
    </location>
</feature>
<evidence type="ECO:0000259" key="8">
    <source>
        <dbReference type="PROSITE" id="PS50026"/>
    </source>
</evidence>
<feature type="domain" description="CUB" evidence="7">
    <location>
        <begin position="3322"/>
        <end position="3438"/>
    </location>
</feature>
<organism evidence="9">
    <name type="scientific">Oikopleura dioica</name>
    <name type="common">Tunicate</name>
    <dbReference type="NCBI Taxonomy" id="34765"/>
    <lineage>
        <taxon>Eukaryota</taxon>
        <taxon>Metazoa</taxon>
        <taxon>Chordata</taxon>
        <taxon>Tunicata</taxon>
        <taxon>Appendicularia</taxon>
        <taxon>Copelata</taxon>
        <taxon>Oikopleuridae</taxon>
        <taxon>Oikopleura</taxon>
    </lineage>
</organism>
<feature type="domain" description="CUB" evidence="7">
    <location>
        <begin position="631"/>
        <end position="763"/>
    </location>
</feature>
<feature type="domain" description="CUB" evidence="7">
    <location>
        <begin position="2837"/>
        <end position="2956"/>
    </location>
</feature>
<dbReference type="SMART" id="SM00042">
    <property type="entry name" value="CUB"/>
    <property type="match status" value="26"/>
</dbReference>
<evidence type="ECO:0000259" key="7">
    <source>
        <dbReference type="PROSITE" id="PS01180"/>
    </source>
</evidence>
<dbReference type="SMART" id="SM00181">
    <property type="entry name" value="EGF"/>
    <property type="match status" value="8"/>
</dbReference>
<dbReference type="GO" id="GO:0005509">
    <property type="term" value="F:calcium ion binding"/>
    <property type="evidence" value="ECO:0007669"/>
    <property type="project" value="InterPro"/>
</dbReference>
<keyword evidence="2" id="KW-0732">Signal</keyword>
<feature type="domain" description="CUB" evidence="7">
    <location>
        <begin position="3199"/>
        <end position="3318"/>
    </location>
</feature>
<dbReference type="CDD" id="cd00054">
    <property type="entry name" value="EGF_CA"/>
    <property type="match status" value="4"/>
</dbReference>
<feature type="disulfide bond" evidence="6">
    <location>
        <begin position="381"/>
        <end position="390"/>
    </location>
</feature>
<dbReference type="PROSITE" id="PS00010">
    <property type="entry name" value="ASX_HYDROXYL"/>
    <property type="match status" value="1"/>
</dbReference>
<dbReference type="Pfam" id="PF00008">
    <property type="entry name" value="EGF"/>
    <property type="match status" value="2"/>
</dbReference>
<keyword evidence="3" id="KW-0677">Repeat</keyword>
<feature type="disulfide bond" evidence="6">
    <location>
        <begin position="103"/>
        <end position="120"/>
    </location>
</feature>